<name>A0AAD7U8Z9_9STRA</name>
<dbReference type="EMBL" id="JAQMWT010000526">
    <property type="protein sequence ID" value="KAJ8600258.1"/>
    <property type="molecule type" value="Genomic_DNA"/>
</dbReference>
<evidence type="ECO:0000256" key="2">
    <source>
        <dbReference type="ARBA" id="ARBA00022490"/>
    </source>
</evidence>
<dbReference type="PANTHER" id="PTHR12356:SF3">
    <property type="entry name" value="NUCLEAR MIGRATION PROTEIN NUDC"/>
    <property type="match status" value="1"/>
</dbReference>
<dbReference type="InterPro" id="IPR008978">
    <property type="entry name" value="HSP20-like_chaperone"/>
</dbReference>
<keyword evidence="5" id="KW-1185">Reference proteome</keyword>
<dbReference type="CDD" id="cd06467">
    <property type="entry name" value="p23_NUDC_like"/>
    <property type="match status" value="1"/>
</dbReference>
<sequence>MAAVEEETMTHEERIAYLRSRGVEMDLVYDKSGGGNRRAPPREDAVVESTKEFKFVSIPADVTKAMTVETAPRDYREGDSLKEWVGPRFGDAGLLDAEVCERETRGQLEKMASTAGLAAPKTATIQELAASGGAEAYPLSQPSEENGWEAIRLYVDEVGSLRQRPRNPRAERFAAEAAGLTGLRVHGDAYVGRTMVTPHGIENLDFLREDLEPRAPWAVAARATHAKEFETMPSDAKEMKRGTTNTYDWSQTAEDLEVSVKVGSAVSKKTVRVAYGAKGQSLFVDANGERLVSVPRLFARIAPDDSSWTIDGDRVVVSMEKVDAREWTALELL</sequence>
<dbReference type="Pfam" id="PF04969">
    <property type="entry name" value="CS"/>
    <property type="match status" value="1"/>
</dbReference>
<evidence type="ECO:0000313" key="4">
    <source>
        <dbReference type="EMBL" id="KAJ8600258.1"/>
    </source>
</evidence>
<gene>
    <name evidence="4" type="ORF">CTAYLR_002013</name>
</gene>
<dbReference type="Proteomes" id="UP001230188">
    <property type="component" value="Unassembled WGS sequence"/>
</dbReference>
<dbReference type="AlphaFoldDB" id="A0AAD7U8Z9"/>
<dbReference type="InterPro" id="IPR007052">
    <property type="entry name" value="CS_dom"/>
</dbReference>
<evidence type="ECO:0000256" key="1">
    <source>
        <dbReference type="ARBA" id="ARBA00004496"/>
    </source>
</evidence>
<keyword evidence="2" id="KW-0963">Cytoplasm</keyword>
<dbReference type="GO" id="GO:0051082">
    <property type="term" value="F:unfolded protein binding"/>
    <property type="evidence" value="ECO:0007669"/>
    <property type="project" value="TreeGrafter"/>
</dbReference>
<dbReference type="PROSITE" id="PS51203">
    <property type="entry name" value="CS"/>
    <property type="match status" value="1"/>
</dbReference>
<accession>A0AAD7U8Z9</accession>
<proteinExistence type="predicted"/>
<dbReference type="PANTHER" id="PTHR12356">
    <property type="entry name" value="NUCLEAR MOVEMENT PROTEIN NUDC"/>
    <property type="match status" value="1"/>
</dbReference>
<comment type="caution">
    <text evidence="4">The sequence shown here is derived from an EMBL/GenBank/DDBJ whole genome shotgun (WGS) entry which is preliminary data.</text>
</comment>
<reference evidence="4" key="1">
    <citation type="submission" date="2023-01" db="EMBL/GenBank/DDBJ databases">
        <title>Metagenome sequencing of chrysophaentin producing Chrysophaeum taylorii.</title>
        <authorList>
            <person name="Davison J."/>
            <person name="Bewley C."/>
        </authorList>
    </citation>
    <scope>NUCLEOTIDE SEQUENCE</scope>
    <source>
        <strain evidence="4">NIES-1699</strain>
    </source>
</reference>
<dbReference type="GO" id="GO:0005737">
    <property type="term" value="C:cytoplasm"/>
    <property type="evidence" value="ECO:0007669"/>
    <property type="project" value="UniProtKB-SubCell"/>
</dbReference>
<organism evidence="4 5">
    <name type="scientific">Chrysophaeum taylorii</name>
    <dbReference type="NCBI Taxonomy" id="2483200"/>
    <lineage>
        <taxon>Eukaryota</taxon>
        <taxon>Sar</taxon>
        <taxon>Stramenopiles</taxon>
        <taxon>Ochrophyta</taxon>
        <taxon>Pelagophyceae</taxon>
        <taxon>Pelagomonadales</taxon>
        <taxon>Pelagomonadaceae</taxon>
        <taxon>Chrysophaeum</taxon>
    </lineage>
</organism>
<dbReference type="InterPro" id="IPR037898">
    <property type="entry name" value="NudC_fam"/>
</dbReference>
<dbReference type="SUPFAM" id="SSF49764">
    <property type="entry name" value="HSP20-like chaperones"/>
    <property type="match status" value="1"/>
</dbReference>
<evidence type="ECO:0000313" key="5">
    <source>
        <dbReference type="Proteomes" id="UP001230188"/>
    </source>
</evidence>
<comment type="subcellular location">
    <subcellularLocation>
        <location evidence="1">Cytoplasm</location>
    </subcellularLocation>
</comment>
<dbReference type="Gene3D" id="2.60.40.790">
    <property type="match status" value="1"/>
</dbReference>
<protein>
    <recommendedName>
        <fullName evidence="3">CS domain-containing protein</fullName>
    </recommendedName>
</protein>
<dbReference type="GO" id="GO:0006457">
    <property type="term" value="P:protein folding"/>
    <property type="evidence" value="ECO:0007669"/>
    <property type="project" value="TreeGrafter"/>
</dbReference>
<evidence type="ECO:0000259" key="3">
    <source>
        <dbReference type="PROSITE" id="PS51203"/>
    </source>
</evidence>
<feature type="domain" description="CS" evidence="3">
    <location>
        <begin position="242"/>
        <end position="331"/>
    </location>
</feature>